<name>A0A0S4JSN9_BODSA</name>
<protein>
    <recommendedName>
        <fullName evidence="4">Protein kinase domain-containing protein</fullName>
    </recommendedName>
</protein>
<dbReference type="VEuPathDB" id="TriTrypDB:BSAL_37185"/>
<organism evidence="2 3">
    <name type="scientific">Bodo saltans</name>
    <name type="common">Flagellated protozoan</name>
    <dbReference type="NCBI Taxonomy" id="75058"/>
    <lineage>
        <taxon>Eukaryota</taxon>
        <taxon>Discoba</taxon>
        <taxon>Euglenozoa</taxon>
        <taxon>Kinetoplastea</taxon>
        <taxon>Metakinetoplastina</taxon>
        <taxon>Eubodonida</taxon>
        <taxon>Bodonidae</taxon>
        <taxon>Bodo</taxon>
    </lineage>
</organism>
<dbReference type="InterPro" id="IPR011009">
    <property type="entry name" value="Kinase-like_dom_sf"/>
</dbReference>
<feature type="compositionally biased region" description="Low complexity" evidence="1">
    <location>
        <begin position="426"/>
        <end position="483"/>
    </location>
</feature>
<dbReference type="SUPFAM" id="SSF56112">
    <property type="entry name" value="Protein kinase-like (PK-like)"/>
    <property type="match status" value="1"/>
</dbReference>
<dbReference type="EMBL" id="CYKH01002042">
    <property type="protein sequence ID" value="CUG92416.1"/>
    <property type="molecule type" value="Genomic_DNA"/>
</dbReference>
<evidence type="ECO:0000313" key="3">
    <source>
        <dbReference type="Proteomes" id="UP000051952"/>
    </source>
</evidence>
<keyword evidence="3" id="KW-1185">Reference proteome</keyword>
<dbReference type="Proteomes" id="UP000051952">
    <property type="component" value="Unassembled WGS sequence"/>
</dbReference>
<gene>
    <name evidence="2" type="ORF">BSAL_37185</name>
</gene>
<dbReference type="OrthoDB" id="10045021at2759"/>
<proteinExistence type="predicted"/>
<feature type="region of interest" description="Disordered" evidence="1">
    <location>
        <begin position="352"/>
        <end position="483"/>
    </location>
</feature>
<evidence type="ECO:0000256" key="1">
    <source>
        <dbReference type="SAM" id="MobiDB-lite"/>
    </source>
</evidence>
<evidence type="ECO:0008006" key="4">
    <source>
        <dbReference type="Google" id="ProtNLM"/>
    </source>
</evidence>
<reference evidence="3" key="1">
    <citation type="submission" date="2015-09" db="EMBL/GenBank/DDBJ databases">
        <authorList>
            <consortium name="Pathogen Informatics"/>
        </authorList>
    </citation>
    <scope>NUCLEOTIDE SEQUENCE [LARGE SCALE GENOMIC DNA]</scope>
    <source>
        <strain evidence="3">Lake Konstanz</strain>
    </source>
</reference>
<feature type="compositionally biased region" description="Low complexity" evidence="1">
    <location>
        <begin position="364"/>
        <end position="379"/>
    </location>
</feature>
<sequence length="483" mass="52447">MWLRGTNYVFQRLLPQLCHRRTAKHKTRILVDESKSGLQYILYIQDISSMAISGGLESGSEVLKRTRNTLSRLNVGHFCPYLAFDVAAGKSFSLTKITRQGSLLDALYGVNDPLASGDIKYPGAVQPKPMPLKRIQFLGAKILKIIESCHQYNIAVPNLSLGNLLITESGSIVLGDVDDIVLGRTRLPALPPYEQDDEDAEENGPQTRTPIDILLFGIILLQLATGRVLDASHLGRYLTCQGDPLDKDDKEADEAVRMQRPHVAANLPSSVPDEIKGLLFYIFHPLIPADIRVLLNHSFFQTATSQEVEKAKWKKSDVETFHVAQQWWQSELQRREEARVRREEDKAFIREVKRRGIQRNGGQSASSQNVSSPSASAPQAPLPAAAPQPPPPPPVSAPPPSAPATPVSAPAPPPTAAPTTRQGCPTATPATTERRTTNATKRSTSTACSTATAKGCPTATAPTERTSTSASTATETVASCNSK</sequence>
<dbReference type="AlphaFoldDB" id="A0A0S4JSN9"/>
<feature type="compositionally biased region" description="Pro residues" evidence="1">
    <location>
        <begin position="380"/>
        <end position="416"/>
    </location>
</feature>
<accession>A0A0S4JSN9</accession>
<evidence type="ECO:0000313" key="2">
    <source>
        <dbReference type="EMBL" id="CUG92416.1"/>
    </source>
</evidence>
<dbReference type="Gene3D" id="1.10.510.10">
    <property type="entry name" value="Transferase(Phosphotransferase) domain 1"/>
    <property type="match status" value="1"/>
</dbReference>